<dbReference type="Pfam" id="PF13392">
    <property type="entry name" value="HNH_3"/>
    <property type="match status" value="1"/>
</dbReference>
<proteinExistence type="predicted"/>
<evidence type="ECO:0000313" key="2">
    <source>
        <dbReference type="EMBL" id="KKK89016.1"/>
    </source>
</evidence>
<protein>
    <recommendedName>
        <fullName evidence="1">HNH nuclease domain-containing protein</fullName>
    </recommendedName>
</protein>
<organism evidence="2">
    <name type="scientific">marine sediment metagenome</name>
    <dbReference type="NCBI Taxonomy" id="412755"/>
    <lineage>
        <taxon>unclassified sequences</taxon>
        <taxon>metagenomes</taxon>
        <taxon>ecological metagenomes</taxon>
    </lineage>
</organism>
<dbReference type="Gene3D" id="3.90.75.20">
    <property type="match status" value="1"/>
</dbReference>
<dbReference type="EMBL" id="LAZR01049706">
    <property type="protein sequence ID" value="KKK89016.1"/>
    <property type="molecule type" value="Genomic_DNA"/>
</dbReference>
<feature type="domain" description="HNH nuclease" evidence="1">
    <location>
        <begin position="45"/>
        <end position="82"/>
    </location>
</feature>
<dbReference type="SUPFAM" id="SSF54060">
    <property type="entry name" value="His-Me finger endonucleases"/>
    <property type="match status" value="1"/>
</dbReference>
<accession>A0A0F9BX57</accession>
<sequence length="99" mass="11550">MDNRGKSEGSKKTQFKKGVKPYNFKTGVKLKRKYKRFNGKLMLNAHVVWLEFHNLKTIPKEYVVHHIDGDSLNDNIGNLKIMESIEHKKLHSRIAGDFK</sequence>
<dbReference type="AlphaFoldDB" id="A0A0F9BX57"/>
<evidence type="ECO:0000259" key="1">
    <source>
        <dbReference type="Pfam" id="PF13392"/>
    </source>
</evidence>
<comment type="caution">
    <text evidence="2">The sequence shown here is derived from an EMBL/GenBank/DDBJ whole genome shotgun (WGS) entry which is preliminary data.</text>
</comment>
<gene>
    <name evidence="2" type="ORF">LCGC14_2737350</name>
</gene>
<reference evidence="2" key="1">
    <citation type="journal article" date="2015" name="Nature">
        <title>Complex archaea that bridge the gap between prokaryotes and eukaryotes.</title>
        <authorList>
            <person name="Spang A."/>
            <person name="Saw J.H."/>
            <person name="Jorgensen S.L."/>
            <person name="Zaremba-Niedzwiedzka K."/>
            <person name="Martijn J."/>
            <person name="Lind A.E."/>
            <person name="van Eijk R."/>
            <person name="Schleper C."/>
            <person name="Guy L."/>
            <person name="Ettema T.J."/>
        </authorList>
    </citation>
    <scope>NUCLEOTIDE SEQUENCE</scope>
</reference>
<dbReference type="InterPro" id="IPR044925">
    <property type="entry name" value="His-Me_finger_sf"/>
</dbReference>
<dbReference type="InterPro" id="IPR003615">
    <property type="entry name" value="HNH_nuc"/>
</dbReference>
<name>A0A0F9BX57_9ZZZZ</name>